<dbReference type="GeneID" id="87013696"/>
<comment type="caution">
    <text evidence="2">The sequence shown here is derived from an EMBL/GenBank/DDBJ whole genome shotgun (WGS) entry which is preliminary data.</text>
</comment>
<dbReference type="AlphaFoldDB" id="A0AAP6EIG0"/>
<dbReference type="Gene3D" id="2.130.10.120">
    <property type="entry name" value="Prolyl oligopeptidase, N-terminal domain"/>
    <property type="match status" value="1"/>
</dbReference>
<dbReference type="Proteomes" id="UP001272987">
    <property type="component" value="Unassembled WGS sequence"/>
</dbReference>
<feature type="domain" description="Peptidase S9 prolyl oligopeptidase catalytic" evidence="1">
    <location>
        <begin position="435"/>
        <end position="639"/>
    </location>
</feature>
<dbReference type="GO" id="GO:0005829">
    <property type="term" value="C:cytosol"/>
    <property type="evidence" value="ECO:0007669"/>
    <property type="project" value="TreeGrafter"/>
</dbReference>
<dbReference type="Pfam" id="PF00326">
    <property type="entry name" value="Peptidase_S9"/>
    <property type="match status" value="1"/>
</dbReference>
<evidence type="ECO:0000313" key="4">
    <source>
        <dbReference type="Proteomes" id="UP001272987"/>
    </source>
</evidence>
<reference evidence="2 4" key="1">
    <citation type="journal article" date="2023" name="Microb. Genom.">
        <title>Mesoterricola silvestris gen. nov., sp. nov., Mesoterricola sediminis sp. nov., Geothrix oryzae sp. nov., Geothrix edaphica sp. nov., Geothrix rubra sp. nov., and Geothrix limicola sp. nov., six novel members of Acidobacteriota isolated from soils.</title>
        <authorList>
            <person name="Weisberg A.J."/>
            <person name="Pearce E."/>
            <person name="Kramer C.G."/>
            <person name="Chang J.H."/>
            <person name="Clarke C.R."/>
        </authorList>
    </citation>
    <scope>NUCLEOTIDE SEQUENCE</scope>
    <source>
        <strain evidence="3 4">NB05-1H</strain>
        <strain evidence="2">NRRL_B-16521</strain>
    </source>
</reference>
<dbReference type="GO" id="GO:0004252">
    <property type="term" value="F:serine-type endopeptidase activity"/>
    <property type="evidence" value="ECO:0007669"/>
    <property type="project" value="InterPro"/>
</dbReference>
<dbReference type="SUPFAM" id="SSF50993">
    <property type="entry name" value="Peptidase/esterase 'gauge' domain"/>
    <property type="match status" value="1"/>
</dbReference>
<proteinExistence type="predicted"/>
<dbReference type="EMBL" id="JARAWP010000002">
    <property type="protein sequence ID" value="MDX3017225.1"/>
    <property type="molecule type" value="Genomic_DNA"/>
</dbReference>
<dbReference type="PRINTS" id="PR00862">
    <property type="entry name" value="PROLIGOPTASE"/>
</dbReference>
<dbReference type="InterPro" id="IPR029058">
    <property type="entry name" value="AB_hydrolase_fold"/>
</dbReference>
<dbReference type="GO" id="GO:0070012">
    <property type="term" value="F:oligopeptidase activity"/>
    <property type="evidence" value="ECO:0007669"/>
    <property type="project" value="TreeGrafter"/>
</dbReference>
<dbReference type="SUPFAM" id="SSF53474">
    <property type="entry name" value="alpha/beta-Hydrolases"/>
    <property type="match status" value="1"/>
</dbReference>
<dbReference type="EMBL" id="JARAWC010000025">
    <property type="protein sequence ID" value="MDX2963873.1"/>
    <property type="molecule type" value="Genomic_DNA"/>
</dbReference>
<dbReference type="RefSeq" id="WP_010351868.1">
    <property type="nucleotide sequence ID" value="NZ_BCMK01000006.1"/>
</dbReference>
<sequence length="655" mass="69299">MADTAPDPYRWLEEDSRRTRSWLRSQRHLLERRAEHSGEHAWESLLAGIGDATAGRPLDPPAEAGGMLFQHVMTTSGSRALTVSDTQGRTRTLLDTAGGSSDVRIASWQPDPTGRTVVVQLHHDGRENGGLTLVPVDGDTQHLAEAAPHPAVAFLQDLLLYSAGTRTEHVLCARHLDGGPPRTLELPVPAPVRLSLHTTPQGHLLLRTRTPGAPSPRWWCTRWDGRSPVEWQPLPLDGSNVTAFALGEDTLHLAVDGQLSALDLSAPERGLTAGVPAPSGTGTEIRGLRVLGPAGAPYLMALKQDGTVRHLDVRSLCGDAESTSFTWHARLRLGSCTRRDDGGLGDALWILGDDPVHGRWVRRVVAGAPVDAAPADRSSLRVLTTTSRDGTAVPVTVCDPYGLPTVPEAGPVPTLITVYGGFGVPLEPSWDPITAAWLTAGGRVAWVHARGGGEFGPRWAAAGRGSGKSDTVDDLCAAAQHLVAHGEARPGRLAALAASNGGLVLAGALVRAPAVFAAVACAAPLTDMARYDVDGLGPLWRAEYGDPADPDTLRALLTYSPYHRVREGEPYPATLLITGGQDARVPPWHAWKLCAALQRATSGPAPILLDHQENSGHQGRSGSAARQLGSRVLAFLAARTGLSPSPSEPPPRSTA</sequence>
<dbReference type="InterPro" id="IPR001375">
    <property type="entry name" value="Peptidase_S9_cat"/>
</dbReference>
<dbReference type="PANTHER" id="PTHR42881:SF13">
    <property type="entry name" value="PROLYL ENDOPEPTIDASE"/>
    <property type="match status" value="1"/>
</dbReference>
<organism evidence="2 5">
    <name type="scientific">Streptomyces acidiscabies</name>
    <dbReference type="NCBI Taxonomy" id="42234"/>
    <lineage>
        <taxon>Bacteria</taxon>
        <taxon>Bacillati</taxon>
        <taxon>Actinomycetota</taxon>
        <taxon>Actinomycetes</taxon>
        <taxon>Kitasatosporales</taxon>
        <taxon>Streptomycetaceae</taxon>
        <taxon>Streptomyces</taxon>
    </lineage>
</organism>
<accession>A0AAP6EIG0</accession>
<name>A0AAP6EIG0_9ACTN</name>
<protein>
    <submittedName>
        <fullName evidence="2">Prolyl oligopeptidase family serine peptidase</fullName>
    </submittedName>
</protein>
<evidence type="ECO:0000259" key="1">
    <source>
        <dbReference type="Pfam" id="PF00326"/>
    </source>
</evidence>
<dbReference type="InterPro" id="IPR051167">
    <property type="entry name" value="Prolyl_oligopep/macrocyclase"/>
</dbReference>
<dbReference type="Gene3D" id="3.40.50.1820">
    <property type="entry name" value="alpha/beta hydrolase"/>
    <property type="match status" value="2"/>
</dbReference>
<dbReference type="Proteomes" id="UP001282288">
    <property type="component" value="Unassembled WGS sequence"/>
</dbReference>
<evidence type="ECO:0000313" key="5">
    <source>
        <dbReference type="Proteomes" id="UP001282288"/>
    </source>
</evidence>
<keyword evidence="4" id="KW-1185">Reference proteome</keyword>
<dbReference type="GO" id="GO:0006508">
    <property type="term" value="P:proteolysis"/>
    <property type="evidence" value="ECO:0007669"/>
    <property type="project" value="InterPro"/>
</dbReference>
<dbReference type="InterPro" id="IPR002470">
    <property type="entry name" value="Peptidase_S9A"/>
</dbReference>
<evidence type="ECO:0000313" key="3">
    <source>
        <dbReference type="EMBL" id="MDX3017225.1"/>
    </source>
</evidence>
<evidence type="ECO:0000313" key="2">
    <source>
        <dbReference type="EMBL" id="MDX2963873.1"/>
    </source>
</evidence>
<gene>
    <name evidence="2" type="ORF">PV399_29725</name>
    <name evidence="3" type="ORF">PV666_04930</name>
</gene>
<dbReference type="PANTHER" id="PTHR42881">
    <property type="entry name" value="PROLYL ENDOPEPTIDASE"/>
    <property type="match status" value="1"/>
</dbReference>